<feature type="compositionally biased region" description="Basic residues" evidence="3">
    <location>
        <begin position="331"/>
        <end position="341"/>
    </location>
</feature>
<dbReference type="GO" id="GO:0030688">
    <property type="term" value="C:preribosome, small subunit precursor"/>
    <property type="evidence" value="ECO:0007669"/>
    <property type="project" value="TreeGrafter"/>
</dbReference>
<dbReference type="GO" id="GO:0000056">
    <property type="term" value="P:ribosomal small subunit export from nucleus"/>
    <property type="evidence" value="ECO:0007669"/>
    <property type="project" value="TreeGrafter"/>
</dbReference>
<dbReference type="EMBL" id="UFAJ01000094">
    <property type="protein sequence ID" value="SSD59115.1"/>
    <property type="molecule type" value="Genomic_DNA"/>
</dbReference>
<comment type="similarity">
    <text evidence="1">Belongs to the LTV1 family.</text>
</comment>
<dbReference type="AlphaFoldDB" id="A0A376B349"/>
<dbReference type="GO" id="GO:0005634">
    <property type="term" value="C:nucleus"/>
    <property type="evidence" value="ECO:0007669"/>
    <property type="project" value="TreeGrafter"/>
</dbReference>
<evidence type="ECO:0000256" key="3">
    <source>
        <dbReference type="SAM" id="MobiDB-lite"/>
    </source>
</evidence>
<dbReference type="PANTHER" id="PTHR21531:SF0">
    <property type="entry name" value="PROTEIN LTV1 HOMOLOG"/>
    <property type="match status" value="1"/>
</dbReference>
<dbReference type="Proteomes" id="UP000262825">
    <property type="component" value="Unassembled WGS sequence"/>
</dbReference>
<name>A0A376B349_9ASCO</name>
<dbReference type="PANTHER" id="PTHR21531">
    <property type="entry name" value="LOW-TEMPERATURE VIABILITY PROTEIN LTV1-RELATED"/>
    <property type="match status" value="1"/>
</dbReference>
<dbReference type="GO" id="GO:0005829">
    <property type="term" value="C:cytosol"/>
    <property type="evidence" value="ECO:0007669"/>
    <property type="project" value="TreeGrafter"/>
</dbReference>
<feature type="region of interest" description="Disordered" evidence="3">
    <location>
        <begin position="311"/>
        <end position="352"/>
    </location>
</feature>
<dbReference type="OrthoDB" id="5852896at2759"/>
<feature type="coiled-coil region" evidence="2">
    <location>
        <begin position="369"/>
        <end position="396"/>
    </location>
</feature>
<evidence type="ECO:0000256" key="2">
    <source>
        <dbReference type="SAM" id="Coils"/>
    </source>
</evidence>
<dbReference type="GO" id="GO:0042274">
    <property type="term" value="P:ribosomal small subunit biogenesis"/>
    <property type="evidence" value="ECO:0007669"/>
    <property type="project" value="InterPro"/>
</dbReference>
<organism evidence="4 5">
    <name type="scientific">Saccharomycodes ludwigii</name>
    <dbReference type="NCBI Taxonomy" id="36035"/>
    <lineage>
        <taxon>Eukaryota</taxon>
        <taxon>Fungi</taxon>
        <taxon>Dikarya</taxon>
        <taxon>Ascomycota</taxon>
        <taxon>Saccharomycotina</taxon>
        <taxon>Saccharomycetes</taxon>
        <taxon>Saccharomycodales</taxon>
        <taxon>Saccharomycodaceae</taxon>
        <taxon>Saccharomycodes</taxon>
    </lineage>
</organism>
<evidence type="ECO:0000313" key="4">
    <source>
        <dbReference type="EMBL" id="SSD59115.1"/>
    </source>
</evidence>
<gene>
    <name evidence="4" type="ORF">SCODWIG_00876</name>
</gene>
<keyword evidence="5" id="KW-1185">Reference proteome</keyword>
<evidence type="ECO:0000256" key="1">
    <source>
        <dbReference type="ARBA" id="ARBA00009078"/>
    </source>
</evidence>
<evidence type="ECO:0000313" key="5">
    <source>
        <dbReference type="Proteomes" id="UP000262825"/>
    </source>
</evidence>
<reference evidence="5" key="1">
    <citation type="submission" date="2018-06" db="EMBL/GenBank/DDBJ databases">
        <authorList>
            <person name="Guldener U."/>
        </authorList>
    </citation>
    <scope>NUCLEOTIDE SEQUENCE [LARGE SCALE GENOMIC DNA]</scope>
    <source>
        <strain evidence="5">UTAD17</strain>
    </source>
</reference>
<accession>A0A376B349</accession>
<dbReference type="InterPro" id="IPR007307">
    <property type="entry name" value="Ltv1"/>
</dbReference>
<dbReference type="Pfam" id="PF04180">
    <property type="entry name" value="LTV"/>
    <property type="match status" value="1"/>
</dbReference>
<proteinExistence type="inferred from homology"/>
<sequence length="471" mass="53677">MSSNNKFNNKSAKKFAIVHRPHDDPKYYDSEASQNILIPVENPNKAQKVYQNPLRKIKKTQQVTNWRVGEAALYGIGFDDSSYDYTQHLKPIGVDPEHSIFIAKDDQKQQTTNKNIEDLFVEPQYKSMSSANNTSVFDFGKAKPEYLEHQVEIADELRGFKPDMDPALREVLEALEDEAYVINDDIVVTEHIGKAKKDGNAPMEGEKEGEEFENSDELLGSDDDIFAELLGSGETNEMERQEILDEWDMDNYDEYGDQNIDLSKIDGNLSNFNEAVDWSADVSQFKREQKILNKNEVTKINDDLESQNDFVEDEEEDQLGDLPTFKGNTKSQKKKQRRKKGAMSDSTGFSMSSSALARTEVMTVLDDKYDQIIDGYENYEDELEETADEIQEFDMKMERPDLESLVDEFLDTYELESGGRKLVKKNREKDILVEAADSVSKGKVSIKRNKLRQKNSGDVTGITTGLSSLKF</sequence>
<dbReference type="VEuPathDB" id="FungiDB:SCODWIG_00876"/>
<keyword evidence="2" id="KW-0175">Coiled coil</keyword>
<protein>
    <submittedName>
        <fullName evidence="4">Related to Protein LTV1</fullName>
    </submittedName>
</protein>